<dbReference type="Proteomes" id="UP000092124">
    <property type="component" value="Unassembled WGS sequence"/>
</dbReference>
<evidence type="ECO:0000313" key="2">
    <source>
        <dbReference type="EMBL" id="OBS69429.1"/>
    </source>
</evidence>
<evidence type="ECO:0000256" key="1">
    <source>
        <dbReference type="SAM" id="MobiDB-lite"/>
    </source>
</evidence>
<sequence>LQLAAPTPTSLLDSCQNSETPTLSKPALDSKGGTTTPVKEDAGQEMNALVCSNLRMNDGKAMAILCTHASPIGLNSQYQKRANGGGGREAEPLQNGILGSREEGQDCVLLLPSQSSARIDSEEKVLMFPMIELEAVAGAE</sequence>
<dbReference type="AlphaFoldDB" id="A0A1A6GU21"/>
<name>A0A1A6GU21_NEOLE</name>
<feature type="region of interest" description="Disordered" evidence="1">
    <location>
        <begin position="1"/>
        <end position="41"/>
    </location>
</feature>
<gene>
    <name evidence="2" type="ORF">A6R68_02047</name>
</gene>
<accession>A0A1A6GU21</accession>
<proteinExistence type="predicted"/>
<feature type="non-terminal residue" evidence="2">
    <location>
        <position position="1"/>
    </location>
</feature>
<comment type="caution">
    <text evidence="2">The sequence shown here is derived from an EMBL/GenBank/DDBJ whole genome shotgun (WGS) entry which is preliminary data.</text>
</comment>
<feature type="compositionally biased region" description="Polar residues" evidence="1">
    <location>
        <begin position="7"/>
        <end position="23"/>
    </location>
</feature>
<organism evidence="2 3">
    <name type="scientific">Neotoma lepida</name>
    <name type="common">Desert woodrat</name>
    <dbReference type="NCBI Taxonomy" id="56216"/>
    <lineage>
        <taxon>Eukaryota</taxon>
        <taxon>Metazoa</taxon>
        <taxon>Chordata</taxon>
        <taxon>Craniata</taxon>
        <taxon>Vertebrata</taxon>
        <taxon>Euteleostomi</taxon>
        <taxon>Mammalia</taxon>
        <taxon>Eutheria</taxon>
        <taxon>Euarchontoglires</taxon>
        <taxon>Glires</taxon>
        <taxon>Rodentia</taxon>
        <taxon>Myomorpha</taxon>
        <taxon>Muroidea</taxon>
        <taxon>Cricetidae</taxon>
        <taxon>Neotominae</taxon>
        <taxon>Neotoma</taxon>
    </lineage>
</organism>
<dbReference type="EMBL" id="LZPO01068922">
    <property type="protein sequence ID" value="OBS69429.1"/>
    <property type="molecule type" value="Genomic_DNA"/>
</dbReference>
<protein>
    <submittedName>
        <fullName evidence="2">Uncharacterized protein</fullName>
    </submittedName>
</protein>
<dbReference type="STRING" id="56216.A0A1A6GU21"/>
<evidence type="ECO:0000313" key="3">
    <source>
        <dbReference type="Proteomes" id="UP000092124"/>
    </source>
</evidence>
<reference evidence="2 3" key="1">
    <citation type="submission" date="2016-06" db="EMBL/GenBank/DDBJ databases">
        <title>The Draft Genome Sequence and Annotation of the Desert Woodrat Neotoma lepida.</title>
        <authorList>
            <person name="Campbell M."/>
            <person name="Oakeson K.F."/>
            <person name="Yandell M."/>
            <person name="Halpert J.R."/>
            <person name="Dearing D."/>
        </authorList>
    </citation>
    <scope>NUCLEOTIDE SEQUENCE [LARGE SCALE GENOMIC DNA]</scope>
    <source>
        <strain evidence="2">417</strain>
        <tissue evidence="2">Liver</tissue>
    </source>
</reference>
<keyword evidence="3" id="KW-1185">Reference proteome</keyword>